<evidence type="ECO:0000313" key="1">
    <source>
        <dbReference type="EMBL" id="PQM41518.1"/>
    </source>
</evidence>
<protein>
    <submittedName>
        <fullName evidence="1">Uncharacterized protein</fullName>
    </submittedName>
</protein>
<reference evidence="1 2" key="1">
    <citation type="submission" date="2018-02" db="EMBL/GenBank/DDBJ databases">
        <title>Draft genome of wild Prunus yedoensis var. nudiflora.</title>
        <authorList>
            <person name="Baek S."/>
            <person name="Kim J.-H."/>
            <person name="Choi K."/>
            <person name="Kim G.-B."/>
            <person name="Cho A."/>
            <person name="Jang H."/>
            <person name="Shin C.-H."/>
            <person name="Yu H.-J."/>
            <person name="Mun J.-H."/>
        </authorList>
    </citation>
    <scope>NUCLEOTIDE SEQUENCE [LARGE SCALE GENOMIC DNA]</scope>
    <source>
        <strain evidence="2">cv. Jeju island</strain>
        <tissue evidence="1">Leaf</tissue>
    </source>
</reference>
<dbReference type="AlphaFoldDB" id="A0A314UX90"/>
<keyword evidence="2" id="KW-1185">Reference proteome</keyword>
<dbReference type="Proteomes" id="UP000250321">
    <property type="component" value="Unassembled WGS sequence"/>
</dbReference>
<evidence type="ECO:0000313" key="2">
    <source>
        <dbReference type="Proteomes" id="UP000250321"/>
    </source>
</evidence>
<sequence length="159" mass="18757">MEFCLVMRIEYGFYFKQLEWHPLLLSYEEEAKLTTHAYIHLEIECKGWKKDYEKVIPRRNVDIGKTVEKAFGFSHVYKFGVKFGVVYHPNPLGALVFYKYAHGHVNDHIEKHQKMNGVGPKRIKDALLIPEKKEKELAHFFPEVPLELFNYMLIKGTLT</sequence>
<organism evidence="1 2">
    <name type="scientific">Prunus yedoensis var. nudiflora</name>
    <dbReference type="NCBI Taxonomy" id="2094558"/>
    <lineage>
        <taxon>Eukaryota</taxon>
        <taxon>Viridiplantae</taxon>
        <taxon>Streptophyta</taxon>
        <taxon>Embryophyta</taxon>
        <taxon>Tracheophyta</taxon>
        <taxon>Spermatophyta</taxon>
        <taxon>Magnoliopsida</taxon>
        <taxon>eudicotyledons</taxon>
        <taxon>Gunneridae</taxon>
        <taxon>Pentapetalae</taxon>
        <taxon>rosids</taxon>
        <taxon>fabids</taxon>
        <taxon>Rosales</taxon>
        <taxon>Rosaceae</taxon>
        <taxon>Amygdaloideae</taxon>
        <taxon>Amygdaleae</taxon>
        <taxon>Prunus</taxon>
    </lineage>
</organism>
<proteinExistence type="predicted"/>
<accession>A0A314UX90</accession>
<name>A0A314UX90_PRUYE</name>
<gene>
    <name evidence="1" type="ORF">Pyn_01379</name>
</gene>
<dbReference type="EMBL" id="PJQY01002954">
    <property type="protein sequence ID" value="PQM41518.1"/>
    <property type="molecule type" value="Genomic_DNA"/>
</dbReference>
<comment type="caution">
    <text evidence="1">The sequence shown here is derived from an EMBL/GenBank/DDBJ whole genome shotgun (WGS) entry which is preliminary data.</text>
</comment>